<dbReference type="EMBL" id="BJXN01000002">
    <property type="protein sequence ID" value="GEM88871.1"/>
    <property type="molecule type" value="Genomic_DNA"/>
</dbReference>
<feature type="domain" description="Methyltransferase" evidence="7">
    <location>
        <begin position="222"/>
        <end position="348"/>
    </location>
</feature>
<comment type="caution">
    <text evidence="9">The sequence shown here is derived from an EMBL/GenBank/DDBJ whole genome shotgun (WGS) entry which is preliminary data.</text>
</comment>
<dbReference type="CDD" id="cd02440">
    <property type="entry name" value="AdoMet_MTases"/>
    <property type="match status" value="1"/>
</dbReference>
<sequence>MLDAVKVVLSPRGAARVLARHPWVWQSDVQSLPDTPGIHPVYGPRGLLGWALTSPRSLIQVRVFHFGPTDDPLAALWANLERALAFRMPAYRAEPHGGFRLVHAEGDLLPGLVVDSYARHLVLQAHAAAWEPLLGELTLRLEAALEPEGLLAKHDAPLREREGLERYVRTLAGRVPDAVEVREGTVRYRVRLQGGQKTGAFLDQRDNRLRLEDYLEGRGYARALDVFAYQGLFALHMARHVAEVEAVDSSAAALEAARENAALNGLGNLRFTEANAFDLLRERQRAGERYDVIVLDPPAFAARKADRERALAAYKEVNLRALKLLKPGGLLVTASCSHHVSEADFYAMLASAAADAHRVVRVRESRGQGWDHPVLLTVPETRYLKLALMEVLE</sequence>
<evidence type="ECO:0000256" key="5">
    <source>
        <dbReference type="ARBA" id="ARBA00022691"/>
    </source>
</evidence>
<dbReference type="SUPFAM" id="SSF88697">
    <property type="entry name" value="PUA domain-like"/>
    <property type="match status" value="1"/>
</dbReference>
<comment type="subcellular location">
    <subcellularLocation>
        <location evidence="1">Cytoplasm</location>
    </subcellularLocation>
</comment>
<keyword evidence="5" id="KW-0949">S-adenosyl-L-methionine</keyword>
<dbReference type="GO" id="GO:0008168">
    <property type="term" value="F:methyltransferase activity"/>
    <property type="evidence" value="ECO:0007669"/>
    <property type="project" value="UniProtKB-KW"/>
</dbReference>
<evidence type="ECO:0000256" key="3">
    <source>
        <dbReference type="ARBA" id="ARBA00022603"/>
    </source>
</evidence>
<evidence type="ECO:0000256" key="6">
    <source>
        <dbReference type="ARBA" id="ARBA00038091"/>
    </source>
</evidence>
<dbReference type="GO" id="GO:0005737">
    <property type="term" value="C:cytoplasm"/>
    <property type="evidence" value="ECO:0007669"/>
    <property type="project" value="UniProtKB-SubCell"/>
</dbReference>
<dbReference type="OrthoDB" id="9805492at2"/>
<proteinExistence type="inferred from homology"/>
<dbReference type="PANTHER" id="PTHR42873">
    <property type="entry name" value="RIBOSOMAL RNA LARGE SUBUNIT METHYLTRANSFERASE"/>
    <property type="match status" value="1"/>
</dbReference>
<evidence type="ECO:0000256" key="2">
    <source>
        <dbReference type="ARBA" id="ARBA00022490"/>
    </source>
</evidence>
<reference evidence="9 10" key="1">
    <citation type="submission" date="2019-07" db="EMBL/GenBank/DDBJ databases">
        <title>Whole genome shotgun sequence of Oceanithermus desulfurans NBRC 100063.</title>
        <authorList>
            <person name="Hosoyama A."/>
            <person name="Uohara A."/>
            <person name="Ohji S."/>
            <person name="Ichikawa N."/>
        </authorList>
    </citation>
    <scope>NUCLEOTIDE SEQUENCE [LARGE SCALE GENOMIC DNA]</scope>
    <source>
        <strain evidence="9 10">NBRC 100063</strain>
    </source>
</reference>
<protein>
    <submittedName>
        <fullName evidence="9">SAM-dependent methyltransferase</fullName>
    </submittedName>
</protein>
<gene>
    <name evidence="9" type="ORF">ODE01S_03050</name>
</gene>
<keyword evidence="3 9" id="KW-0489">Methyltransferase</keyword>
<dbReference type="Gene3D" id="2.30.130.10">
    <property type="entry name" value="PUA domain"/>
    <property type="match status" value="1"/>
</dbReference>
<evidence type="ECO:0000259" key="7">
    <source>
        <dbReference type="Pfam" id="PF13847"/>
    </source>
</evidence>
<keyword evidence="2" id="KW-0963">Cytoplasm</keyword>
<evidence type="ECO:0000313" key="10">
    <source>
        <dbReference type="Proteomes" id="UP000321827"/>
    </source>
</evidence>
<dbReference type="Proteomes" id="UP000321827">
    <property type="component" value="Unassembled WGS sequence"/>
</dbReference>
<dbReference type="InterPro" id="IPR029063">
    <property type="entry name" value="SAM-dependent_MTases_sf"/>
</dbReference>
<dbReference type="InterPro" id="IPR015947">
    <property type="entry name" value="PUA-like_sf"/>
</dbReference>
<dbReference type="PANTHER" id="PTHR42873:SF1">
    <property type="entry name" value="S-ADENOSYLMETHIONINE-DEPENDENT METHYLTRANSFERASE DOMAIN-CONTAINING PROTEIN"/>
    <property type="match status" value="1"/>
</dbReference>
<evidence type="ECO:0000313" key="9">
    <source>
        <dbReference type="EMBL" id="GEM88871.1"/>
    </source>
</evidence>
<dbReference type="Gene3D" id="3.40.50.150">
    <property type="entry name" value="Vaccinia Virus protein VP39"/>
    <property type="match status" value="1"/>
</dbReference>
<dbReference type="SUPFAM" id="SSF53335">
    <property type="entry name" value="S-adenosyl-L-methionine-dependent methyltransferases"/>
    <property type="match status" value="1"/>
</dbReference>
<evidence type="ECO:0000256" key="4">
    <source>
        <dbReference type="ARBA" id="ARBA00022679"/>
    </source>
</evidence>
<dbReference type="GO" id="GO:0032259">
    <property type="term" value="P:methylation"/>
    <property type="evidence" value="ECO:0007669"/>
    <property type="project" value="UniProtKB-KW"/>
</dbReference>
<comment type="similarity">
    <text evidence="6">Belongs to the methyltransferase superfamily. RlmI family.</text>
</comment>
<dbReference type="InterPro" id="IPR041532">
    <property type="entry name" value="RlmI-like_PUA"/>
</dbReference>
<dbReference type="Pfam" id="PF13847">
    <property type="entry name" value="Methyltransf_31"/>
    <property type="match status" value="1"/>
</dbReference>
<organism evidence="9 10">
    <name type="scientific">Oceanithermus desulfurans NBRC 100063</name>
    <dbReference type="NCBI Taxonomy" id="1227550"/>
    <lineage>
        <taxon>Bacteria</taxon>
        <taxon>Thermotogati</taxon>
        <taxon>Deinococcota</taxon>
        <taxon>Deinococci</taxon>
        <taxon>Thermales</taxon>
        <taxon>Thermaceae</taxon>
        <taxon>Oceanithermus</taxon>
    </lineage>
</organism>
<evidence type="ECO:0000256" key="1">
    <source>
        <dbReference type="ARBA" id="ARBA00004496"/>
    </source>
</evidence>
<dbReference type="Gene3D" id="3.30.750.80">
    <property type="entry name" value="RNA methyltransferase domain (HRMD) like"/>
    <property type="match status" value="1"/>
</dbReference>
<accession>A0A511RGT0</accession>
<name>A0A511RGT0_9DEIN</name>
<dbReference type="Pfam" id="PF17785">
    <property type="entry name" value="PUA_3"/>
    <property type="match status" value="1"/>
</dbReference>
<evidence type="ECO:0000259" key="8">
    <source>
        <dbReference type="Pfam" id="PF17785"/>
    </source>
</evidence>
<dbReference type="CDD" id="cd11572">
    <property type="entry name" value="RlmI_M_like"/>
    <property type="match status" value="1"/>
</dbReference>
<dbReference type="InterPro" id="IPR036974">
    <property type="entry name" value="PUA_sf"/>
</dbReference>
<keyword evidence="4 9" id="KW-0808">Transferase</keyword>
<dbReference type="AlphaFoldDB" id="A0A511RGT0"/>
<dbReference type="InterPro" id="IPR025714">
    <property type="entry name" value="Methyltranfer_dom"/>
</dbReference>
<feature type="domain" description="RlmI-like PUA" evidence="8">
    <location>
        <begin position="7"/>
        <end position="66"/>
    </location>
</feature>
<dbReference type="GO" id="GO:0003723">
    <property type="term" value="F:RNA binding"/>
    <property type="evidence" value="ECO:0007669"/>
    <property type="project" value="InterPro"/>
</dbReference>